<keyword evidence="4" id="KW-1185">Reference proteome</keyword>
<reference evidence="4" key="2">
    <citation type="submission" date="2012-11" db="EMBL/GenBank/DDBJ databases">
        <authorList>
            <person name="Kuo A."/>
            <person name="Curtis B.A."/>
            <person name="Tanifuji G."/>
            <person name="Burki F."/>
            <person name="Gruber A."/>
            <person name="Irimia M."/>
            <person name="Maruyama S."/>
            <person name="Arias M.C."/>
            <person name="Ball S.G."/>
            <person name="Gile G.H."/>
            <person name="Hirakawa Y."/>
            <person name="Hopkins J.F."/>
            <person name="Rensing S.A."/>
            <person name="Schmutz J."/>
            <person name="Symeonidi A."/>
            <person name="Elias M."/>
            <person name="Eveleigh R.J."/>
            <person name="Herman E.K."/>
            <person name="Klute M.J."/>
            <person name="Nakayama T."/>
            <person name="Obornik M."/>
            <person name="Reyes-Prieto A."/>
            <person name="Armbrust E.V."/>
            <person name="Aves S.J."/>
            <person name="Beiko R.G."/>
            <person name="Coutinho P."/>
            <person name="Dacks J.B."/>
            <person name="Durnford D.G."/>
            <person name="Fast N.M."/>
            <person name="Green B.R."/>
            <person name="Grisdale C."/>
            <person name="Hempe F."/>
            <person name="Henrissat B."/>
            <person name="Hoppner M.P."/>
            <person name="Ishida K.-I."/>
            <person name="Kim E."/>
            <person name="Koreny L."/>
            <person name="Kroth P.G."/>
            <person name="Liu Y."/>
            <person name="Malik S.-B."/>
            <person name="Maier U.G."/>
            <person name="McRose D."/>
            <person name="Mock T."/>
            <person name="Neilson J.A."/>
            <person name="Onodera N.T."/>
            <person name="Poole A.M."/>
            <person name="Pritham E.J."/>
            <person name="Richards T.A."/>
            <person name="Rocap G."/>
            <person name="Roy S.W."/>
            <person name="Sarai C."/>
            <person name="Schaack S."/>
            <person name="Shirato S."/>
            <person name="Slamovits C.H."/>
            <person name="Spencer D.F."/>
            <person name="Suzuki S."/>
            <person name="Worden A.Z."/>
            <person name="Zauner S."/>
            <person name="Barry K."/>
            <person name="Bell C."/>
            <person name="Bharti A.K."/>
            <person name="Crow J.A."/>
            <person name="Grimwood J."/>
            <person name="Kramer R."/>
            <person name="Lindquist E."/>
            <person name="Lucas S."/>
            <person name="Salamov A."/>
            <person name="McFadden G.I."/>
            <person name="Lane C.E."/>
            <person name="Keeling P.J."/>
            <person name="Gray M.W."/>
            <person name="Grigoriev I.V."/>
            <person name="Archibald J.M."/>
        </authorList>
    </citation>
    <scope>NUCLEOTIDE SEQUENCE</scope>
    <source>
        <strain evidence="4">CCMP2712</strain>
    </source>
</reference>
<reference evidence="3" key="3">
    <citation type="submission" date="2015-06" db="UniProtKB">
        <authorList>
            <consortium name="EnsemblProtists"/>
        </authorList>
    </citation>
    <scope>IDENTIFICATION</scope>
</reference>
<feature type="region of interest" description="Disordered" evidence="1">
    <location>
        <begin position="159"/>
        <end position="214"/>
    </location>
</feature>
<evidence type="ECO:0000256" key="1">
    <source>
        <dbReference type="SAM" id="MobiDB-lite"/>
    </source>
</evidence>
<evidence type="ECO:0000313" key="2">
    <source>
        <dbReference type="EMBL" id="EKX47029.1"/>
    </source>
</evidence>
<dbReference type="AlphaFoldDB" id="L1JFW0"/>
<dbReference type="Proteomes" id="UP000011087">
    <property type="component" value="Unassembled WGS sequence"/>
</dbReference>
<name>L1JFW0_GUITC</name>
<dbReference type="EnsemblProtists" id="EKX47029">
    <property type="protein sequence ID" value="EKX47029"/>
    <property type="gene ID" value="GUITHDRAFT_106942"/>
</dbReference>
<dbReference type="EMBL" id="JH992991">
    <property type="protein sequence ID" value="EKX47029.1"/>
    <property type="molecule type" value="Genomic_DNA"/>
</dbReference>
<feature type="compositionally biased region" description="Polar residues" evidence="1">
    <location>
        <begin position="178"/>
        <end position="188"/>
    </location>
</feature>
<dbReference type="RefSeq" id="XP_005834009.1">
    <property type="nucleotide sequence ID" value="XM_005833952.1"/>
</dbReference>
<dbReference type="PaxDb" id="55529-EKX47029"/>
<feature type="compositionally biased region" description="Basic and acidic residues" evidence="1">
    <location>
        <begin position="162"/>
        <end position="173"/>
    </location>
</feature>
<organism evidence="2">
    <name type="scientific">Guillardia theta (strain CCMP2712)</name>
    <name type="common">Cryptophyte</name>
    <dbReference type="NCBI Taxonomy" id="905079"/>
    <lineage>
        <taxon>Eukaryota</taxon>
        <taxon>Cryptophyceae</taxon>
        <taxon>Pyrenomonadales</taxon>
        <taxon>Geminigeraceae</taxon>
        <taxon>Guillardia</taxon>
    </lineage>
</organism>
<reference evidence="2 4" key="1">
    <citation type="journal article" date="2012" name="Nature">
        <title>Algal genomes reveal evolutionary mosaicism and the fate of nucleomorphs.</title>
        <authorList>
            <consortium name="DOE Joint Genome Institute"/>
            <person name="Curtis B.A."/>
            <person name="Tanifuji G."/>
            <person name="Burki F."/>
            <person name="Gruber A."/>
            <person name="Irimia M."/>
            <person name="Maruyama S."/>
            <person name="Arias M.C."/>
            <person name="Ball S.G."/>
            <person name="Gile G.H."/>
            <person name="Hirakawa Y."/>
            <person name="Hopkins J.F."/>
            <person name="Kuo A."/>
            <person name="Rensing S.A."/>
            <person name="Schmutz J."/>
            <person name="Symeonidi A."/>
            <person name="Elias M."/>
            <person name="Eveleigh R.J."/>
            <person name="Herman E.K."/>
            <person name="Klute M.J."/>
            <person name="Nakayama T."/>
            <person name="Obornik M."/>
            <person name="Reyes-Prieto A."/>
            <person name="Armbrust E.V."/>
            <person name="Aves S.J."/>
            <person name="Beiko R.G."/>
            <person name="Coutinho P."/>
            <person name="Dacks J.B."/>
            <person name="Durnford D.G."/>
            <person name="Fast N.M."/>
            <person name="Green B.R."/>
            <person name="Grisdale C.J."/>
            <person name="Hempel F."/>
            <person name="Henrissat B."/>
            <person name="Hoppner M.P."/>
            <person name="Ishida K."/>
            <person name="Kim E."/>
            <person name="Koreny L."/>
            <person name="Kroth P.G."/>
            <person name="Liu Y."/>
            <person name="Malik S.B."/>
            <person name="Maier U.G."/>
            <person name="McRose D."/>
            <person name="Mock T."/>
            <person name="Neilson J.A."/>
            <person name="Onodera N.T."/>
            <person name="Poole A.M."/>
            <person name="Pritham E.J."/>
            <person name="Richards T.A."/>
            <person name="Rocap G."/>
            <person name="Roy S.W."/>
            <person name="Sarai C."/>
            <person name="Schaack S."/>
            <person name="Shirato S."/>
            <person name="Slamovits C.H."/>
            <person name="Spencer D.F."/>
            <person name="Suzuki S."/>
            <person name="Worden A.Z."/>
            <person name="Zauner S."/>
            <person name="Barry K."/>
            <person name="Bell C."/>
            <person name="Bharti A.K."/>
            <person name="Crow J.A."/>
            <person name="Grimwood J."/>
            <person name="Kramer R."/>
            <person name="Lindquist E."/>
            <person name="Lucas S."/>
            <person name="Salamov A."/>
            <person name="McFadden G.I."/>
            <person name="Lane C.E."/>
            <person name="Keeling P.J."/>
            <person name="Gray M.W."/>
            <person name="Grigoriev I.V."/>
            <person name="Archibald J.M."/>
        </authorList>
    </citation>
    <scope>NUCLEOTIDE SEQUENCE</scope>
    <source>
        <strain evidence="2 4">CCMP2712</strain>
    </source>
</reference>
<accession>L1JFW0</accession>
<gene>
    <name evidence="2" type="ORF">GUITHDRAFT_106942</name>
</gene>
<evidence type="ECO:0000313" key="3">
    <source>
        <dbReference type="EnsemblProtists" id="EKX47029"/>
    </source>
</evidence>
<feature type="region of interest" description="Disordered" evidence="1">
    <location>
        <begin position="84"/>
        <end position="140"/>
    </location>
</feature>
<feature type="compositionally biased region" description="Basic and acidic residues" evidence="1">
    <location>
        <begin position="190"/>
        <end position="199"/>
    </location>
</feature>
<dbReference type="HOGENOM" id="CLU_720503_0_0_1"/>
<protein>
    <submittedName>
        <fullName evidence="2 3">Uncharacterized protein</fullName>
    </submittedName>
</protein>
<sequence>MSGQVELEPLASELGSNAVDEVRGLERASIRFHEDGKNLARAKTDSNLQARLMVRQANHLFGETVASMKMLQDLRASLRSFDLPSPPKRRLLLQPFPPVPDFSPQLLPSKPSTADERTCPSAGGERGENKSKTRASAHAAPLPSAFNCGTELRAIVSSPCRQRHETSKSEKRLRISRPATSLGYSSLPNRLEEQQDRPRPASAMESEERSEPDQLLNVMGYLPPSNDRQLSSISSRINPQAHGHVFVMASRLKITPGSIVRHKPQQETSTSPPTLINSLHTTSVASRRVNFNEYLRVASAGDSSMRREAARGRQPTAKGSGGNESRRVKTGMLDFARRKQLDWSWSSTGPRPDLSMDFHVQSPNSSDELRLEEHHAILRHYTHT</sequence>
<evidence type="ECO:0000313" key="4">
    <source>
        <dbReference type="Proteomes" id="UP000011087"/>
    </source>
</evidence>
<dbReference type="KEGG" id="gtt:GUITHDRAFT_106942"/>
<feature type="region of interest" description="Disordered" evidence="1">
    <location>
        <begin position="302"/>
        <end position="327"/>
    </location>
</feature>
<dbReference type="GeneID" id="17303889"/>
<proteinExistence type="predicted"/>